<keyword evidence="1" id="KW-0812">Transmembrane</keyword>
<accession>A0A4Z2FY05</accession>
<evidence type="ECO:0000313" key="2">
    <source>
        <dbReference type="EMBL" id="TNN46109.1"/>
    </source>
</evidence>
<dbReference type="AlphaFoldDB" id="A0A4Z2FY05"/>
<feature type="transmembrane region" description="Helical" evidence="1">
    <location>
        <begin position="52"/>
        <end position="72"/>
    </location>
</feature>
<keyword evidence="3" id="KW-1185">Reference proteome</keyword>
<name>A0A4Z2FY05_9TELE</name>
<evidence type="ECO:0000256" key="1">
    <source>
        <dbReference type="SAM" id="Phobius"/>
    </source>
</evidence>
<keyword evidence="1" id="KW-0472">Membrane</keyword>
<reference evidence="2 3" key="1">
    <citation type="submission" date="2019-03" db="EMBL/GenBank/DDBJ databases">
        <title>First draft genome of Liparis tanakae, snailfish: a comprehensive survey of snailfish specific genes.</title>
        <authorList>
            <person name="Kim W."/>
            <person name="Song I."/>
            <person name="Jeong J.-H."/>
            <person name="Kim D."/>
            <person name="Kim S."/>
            <person name="Ryu S."/>
            <person name="Song J.Y."/>
            <person name="Lee S.K."/>
        </authorList>
    </citation>
    <scope>NUCLEOTIDE SEQUENCE [LARGE SCALE GENOMIC DNA]</scope>
    <source>
        <tissue evidence="2">Muscle</tissue>
    </source>
</reference>
<protein>
    <submittedName>
        <fullName evidence="2">Uncharacterized protein</fullName>
    </submittedName>
</protein>
<dbReference type="Proteomes" id="UP000314294">
    <property type="component" value="Unassembled WGS sequence"/>
</dbReference>
<sequence>MKKAQGQSPERYGIKANVGQGDIALDQKDLDEGILKVKGTPRDKSEEPIFDIIYLLAFLFLVTGAFAGTLIASRRDMGPYRQVLALYGERLARVKAARTCREIDPPVKMSPKYPLKCSIEGLIGILIEAPSFSLEAYIVSFLAHRLSFLPTVVPLGLDLLF</sequence>
<dbReference type="EMBL" id="SRLO01000807">
    <property type="protein sequence ID" value="TNN46109.1"/>
    <property type="molecule type" value="Genomic_DNA"/>
</dbReference>
<gene>
    <name evidence="2" type="ORF">EYF80_043686</name>
</gene>
<evidence type="ECO:0000313" key="3">
    <source>
        <dbReference type="Proteomes" id="UP000314294"/>
    </source>
</evidence>
<keyword evidence="1" id="KW-1133">Transmembrane helix</keyword>
<proteinExistence type="predicted"/>
<organism evidence="2 3">
    <name type="scientific">Liparis tanakae</name>
    <name type="common">Tanaka's snailfish</name>
    <dbReference type="NCBI Taxonomy" id="230148"/>
    <lineage>
        <taxon>Eukaryota</taxon>
        <taxon>Metazoa</taxon>
        <taxon>Chordata</taxon>
        <taxon>Craniata</taxon>
        <taxon>Vertebrata</taxon>
        <taxon>Euteleostomi</taxon>
        <taxon>Actinopterygii</taxon>
        <taxon>Neopterygii</taxon>
        <taxon>Teleostei</taxon>
        <taxon>Neoteleostei</taxon>
        <taxon>Acanthomorphata</taxon>
        <taxon>Eupercaria</taxon>
        <taxon>Perciformes</taxon>
        <taxon>Cottioidei</taxon>
        <taxon>Cottales</taxon>
        <taxon>Liparidae</taxon>
        <taxon>Liparis</taxon>
    </lineage>
</organism>
<comment type="caution">
    <text evidence="2">The sequence shown here is derived from an EMBL/GenBank/DDBJ whole genome shotgun (WGS) entry which is preliminary data.</text>
</comment>